<comment type="similarity">
    <text evidence="2">Belongs to the periplasmic pilus chaperone family.</text>
</comment>
<dbReference type="SUPFAM" id="SSF49584">
    <property type="entry name" value="Periplasmic chaperone C-domain"/>
    <property type="match status" value="1"/>
</dbReference>
<keyword evidence="5" id="KW-0143">Chaperone</keyword>
<evidence type="ECO:0000256" key="3">
    <source>
        <dbReference type="ARBA" id="ARBA00022729"/>
    </source>
</evidence>
<evidence type="ECO:0000313" key="9">
    <source>
        <dbReference type="EMBL" id="TXL79725.1"/>
    </source>
</evidence>
<evidence type="ECO:0000256" key="1">
    <source>
        <dbReference type="ARBA" id="ARBA00004418"/>
    </source>
</evidence>
<feature type="domain" description="Pili assembly chaperone C-terminal" evidence="8">
    <location>
        <begin position="188"/>
        <end position="244"/>
    </location>
</feature>
<dbReference type="InterPro" id="IPR050643">
    <property type="entry name" value="Periplasmic_pilus_chap"/>
</dbReference>
<dbReference type="PANTHER" id="PTHR30251:SF9">
    <property type="entry name" value="CHAPERONE PROTEIN CAF1M"/>
    <property type="match status" value="1"/>
</dbReference>
<keyword evidence="4" id="KW-0574">Periplasm</keyword>
<evidence type="ECO:0000256" key="2">
    <source>
        <dbReference type="ARBA" id="ARBA00007399"/>
    </source>
</evidence>
<comment type="caution">
    <text evidence="9">The sequence shown here is derived from an EMBL/GenBank/DDBJ whole genome shotgun (WGS) entry which is preliminary data.</text>
</comment>
<evidence type="ECO:0000256" key="4">
    <source>
        <dbReference type="ARBA" id="ARBA00022764"/>
    </source>
</evidence>
<proteinExistence type="inferred from homology"/>
<evidence type="ECO:0000256" key="5">
    <source>
        <dbReference type="ARBA" id="ARBA00023186"/>
    </source>
</evidence>
<evidence type="ECO:0000256" key="6">
    <source>
        <dbReference type="ARBA" id="ARBA00023319"/>
    </source>
</evidence>
<dbReference type="Gene3D" id="2.60.40.10">
    <property type="entry name" value="Immunoglobulins"/>
    <property type="match status" value="2"/>
</dbReference>
<dbReference type="InterPro" id="IPR001829">
    <property type="entry name" value="Pili_assmbl_chaperone_bac"/>
</dbReference>
<dbReference type="InterPro" id="IPR008962">
    <property type="entry name" value="PapD-like_sf"/>
</dbReference>
<keyword evidence="10" id="KW-1185">Reference proteome</keyword>
<dbReference type="RefSeq" id="WP_147788680.1">
    <property type="nucleotide sequence ID" value="NZ_RCNL01000002.1"/>
</dbReference>
<organism evidence="9 10">
    <name type="scientific">Pantoea vagans</name>
    <dbReference type="NCBI Taxonomy" id="470934"/>
    <lineage>
        <taxon>Bacteria</taxon>
        <taxon>Pseudomonadati</taxon>
        <taxon>Pseudomonadota</taxon>
        <taxon>Gammaproteobacteria</taxon>
        <taxon>Enterobacterales</taxon>
        <taxon>Erwiniaceae</taxon>
        <taxon>Pantoea</taxon>
    </lineage>
</organism>
<dbReference type="InterPro" id="IPR013783">
    <property type="entry name" value="Ig-like_fold"/>
</dbReference>
<keyword evidence="3" id="KW-0732">Signal</keyword>
<evidence type="ECO:0000259" key="8">
    <source>
        <dbReference type="Pfam" id="PF02753"/>
    </source>
</evidence>
<dbReference type="Pfam" id="PF02753">
    <property type="entry name" value="PapD_C"/>
    <property type="match status" value="1"/>
</dbReference>
<dbReference type="SUPFAM" id="SSF49354">
    <property type="entry name" value="PapD-like"/>
    <property type="match status" value="1"/>
</dbReference>
<dbReference type="InterPro" id="IPR016147">
    <property type="entry name" value="Pili_assmbl_chaperone_N"/>
</dbReference>
<dbReference type="InterPro" id="IPR016148">
    <property type="entry name" value="Pili_assmbl_chaperone_C"/>
</dbReference>
<dbReference type="Proteomes" id="UP000426772">
    <property type="component" value="Unassembled WGS sequence"/>
</dbReference>
<dbReference type="PRINTS" id="PR00969">
    <property type="entry name" value="CHAPERONPILI"/>
</dbReference>
<evidence type="ECO:0000313" key="10">
    <source>
        <dbReference type="Proteomes" id="UP000426772"/>
    </source>
</evidence>
<protein>
    <submittedName>
        <fullName evidence="9">Pilus assembly protein</fullName>
    </submittedName>
</protein>
<keyword evidence="6" id="KW-0393">Immunoglobulin domain</keyword>
<accession>A0ABY3LHN8</accession>
<dbReference type="Pfam" id="PF00345">
    <property type="entry name" value="PapD_N"/>
    <property type="match status" value="1"/>
</dbReference>
<gene>
    <name evidence="9" type="ORF">D9O29_05475</name>
</gene>
<evidence type="ECO:0000259" key="7">
    <source>
        <dbReference type="Pfam" id="PF00345"/>
    </source>
</evidence>
<reference evidence="9 10" key="1">
    <citation type="submission" date="2018-10" db="EMBL/GenBank/DDBJ databases">
        <title>Draft genome sequence of Pantoea vagans isolated from corpses of the sugarcane aphid Melanaphis sacchari Zehntner.</title>
        <authorList>
            <person name="Toledo E."/>
            <person name="Pena G."/>
            <person name="Lozano L."/>
        </authorList>
    </citation>
    <scope>NUCLEOTIDE SEQUENCE [LARGE SCALE GENOMIC DNA]</scope>
    <source>
        <strain evidence="9 10">ET-90</strain>
    </source>
</reference>
<comment type="subcellular location">
    <subcellularLocation>
        <location evidence="1">Periplasm</location>
    </subcellularLocation>
</comment>
<name>A0ABY3LHN8_9GAMM</name>
<dbReference type="EMBL" id="RCNL01000002">
    <property type="protein sequence ID" value="TXL79725.1"/>
    <property type="molecule type" value="Genomic_DNA"/>
</dbReference>
<sequence length="258" mass="28659">MTRIINTIIIMTAVLCSLQLARGENITLENELQSFSVKTGASRIIYFADSNGASLTVMNPQSYPMLVQSEVVAGDKQNRAPFIVTPPLFRLDGHQQSRIKIIATSNHDNETTESLFWLCLKGIPPEPDAEWTDEAYKKKQARQHATLLTQLRIKNCLKLLVRPSSLHGTPEDVASSLTWVKNGKTLTVNNPTPFFINLRSVQLGNTKVNNTEYVPPMGKRELGIPADAHGPVHWQLITDYGGDSRVFTSELNSVPPSH</sequence>
<dbReference type="PANTHER" id="PTHR30251">
    <property type="entry name" value="PILUS ASSEMBLY CHAPERONE"/>
    <property type="match status" value="1"/>
</dbReference>
<feature type="domain" description="Pili assembly chaperone N-terminal" evidence="7">
    <location>
        <begin position="37"/>
        <end position="166"/>
    </location>
</feature>
<dbReference type="InterPro" id="IPR036316">
    <property type="entry name" value="Pili_assmbl_chap_C_dom_sf"/>
</dbReference>